<evidence type="ECO:0000313" key="2">
    <source>
        <dbReference type="EMBL" id="QPM75034.1"/>
    </source>
</evidence>
<evidence type="ECO:0000256" key="1">
    <source>
        <dbReference type="SAM" id="MobiDB-lite"/>
    </source>
</evidence>
<name>A0A7T1AZK9_9STAP</name>
<keyword evidence="3" id="KW-1185">Reference proteome</keyword>
<reference evidence="2 3" key="1">
    <citation type="submission" date="2020-10" db="EMBL/GenBank/DDBJ databases">
        <title>Closed genome sequences of Staphylococcus lloydii sp. nov. and Staphylococcus durrellii sp. nov. Isolated from Captive Fruit Bats (Pteropus livingstonii).</title>
        <authorList>
            <person name="Fountain K."/>
        </authorList>
    </citation>
    <scope>NUCLEOTIDE SEQUENCE [LARGE SCALE GENOMIC DNA]</scope>
    <source>
        <strain evidence="2 3">23_2_7_LY</strain>
    </source>
</reference>
<organism evidence="2 3">
    <name type="scientific">Staphylococcus lloydii</name>
    <dbReference type="NCBI Taxonomy" id="2781774"/>
    <lineage>
        <taxon>Bacteria</taxon>
        <taxon>Bacillati</taxon>
        <taxon>Bacillota</taxon>
        <taxon>Bacilli</taxon>
        <taxon>Bacillales</taxon>
        <taxon>Staphylococcaceae</taxon>
        <taxon>Staphylococcus</taxon>
    </lineage>
</organism>
<evidence type="ECO:0000313" key="3">
    <source>
        <dbReference type="Proteomes" id="UP000594455"/>
    </source>
</evidence>
<dbReference type="AlphaFoldDB" id="A0A7T1AZK9"/>
<gene>
    <name evidence="2" type="ORF">ISP08_12055</name>
</gene>
<feature type="region of interest" description="Disordered" evidence="1">
    <location>
        <begin position="59"/>
        <end position="97"/>
    </location>
</feature>
<protein>
    <submittedName>
        <fullName evidence="2">Uncharacterized protein</fullName>
    </submittedName>
</protein>
<proteinExistence type="predicted"/>
<sequence length="121" mass="14370">MIERIGIHYNDTRRLFNNLSEGKSFRNAVSNMQGGIFDRKLSRELEAVDETEILKDKQLARMRSKARKHERKRLAKAEMAKQRDMERRPHMYDGTPQQHTFGEYAQYLLSSYKFKCSEVVK</sequence>
<feature type="compositionally biased region" description="Basic and acidic residues" evidence="1">
    <location>
        <begin position="75"/>
        <end position="91"/>
    </location>
</feature>
<accession>A0A7T1AZK9</accession>
<dbReference type="EMBL" id="CP064056">
    <property type="protein sequence ID" value="QPM75034.1"/>
    <property type="molecule type" value="Genomic_DNA"/>
</dbReference>
<dbReference type="RefSeq" id="WP_196931164.1">
    <property type="nucleotide sequence ID" value="NZ_CP064056.1"/>
</dbReference>
<dbReference type="Proteomes" id="UP000594455">
    <property type="component" value="Chromosome"/>
</dbReference>
<dbReference type="KEGG" id="sllo:ISP08_12055"/>
<feature type="compositionally biased region" description="Basic residues" evidence="1">
    <location>
        <begin position="60"/>
        <end position="74"/>
    </location>
</feature>